<sequence length="289" mass="33191">MWQILKNLLSPEQYMPHGHCYLWQTPLVGLHVVSDLLIAIAYFSIPAMLVYFVLNRPDIPFFKFFILFGAFIILCGVGHLLEIWTLWHPAYWLSGVEQGATALVSCYTAMSMVTLLPQFLSLKTPEELETINQALYGEIQERLKAEAELRRAYDEQESKVRERTRELVRANQTLESEIQERKQVQGKLQQIAMREQTISRVVGRMRRTLDLETIFTATTQELRQALHCDRVLVYRFNPDWSGELVAESVGKDWDLLVPLKNTDPSLTKVAISRSDCTIATLAGTDNPFQ</sequence>
<keyword evidence="5 16" id="KW-0812">Transmembrane</keyword>
<accession>A0A928Z5K7</accession>
<protein>
    <submittedName>
        <fullName evidence="18">GAF domain-containing protein</fullName>
    </submittedName>
</protein>
<comment type="cofactor">
    <cofactor evidence="1">
        <name>Cu cation</name>
        <dbReference type="ChEBI" id="CHEBI:23378"/>
    </cofactor>
</comment>
<evidence type="ECO:0000256" key="2">
    <source>
        <dbReference type="ARBA" id="ARBA00004477"/>
    </source>
</evidence>
<dbReference type="GO" id="GO:0046872">
    <property type="term" value="F:metal ion binding"/>
    <property type="evidence" value="ECO:0007669"/>
    <property type="project" value="UniProtKB-KW"/>
</dbReference>
<dbReference type="GO" id="GO:0051740">
    <property type="term" value="F:ethylene binding"/>
    <property type="evidence" value="ECO:0007669"/>
    <property type="project" value="TreeGrafter"/>
</dbReference>
<dbReference type="PANTHER" id="PTHR24423">
    <property type="entry name" value="TWO-COMPONENT SENSOR HISTIDINE KINASE"/>
    <property type="match status" value="1"/>
</dbReference>
<feature type="domain" description="Phytochrome chromophore attachment site" evidence="17">
    <location>
        <begin position="210"/>
        <end position="258"/>
    </location>
</feature>
<evidence type="ECO:0000256" key="12">
    <source>
        <dbReference type="ARBA" id="ARBA00023008"/>
    </source>
</evidence>
<evidence type="ECO:0000256" key="13">
    <source>
        <dbReference type="ARBA" id="ARBA00023012"/>
    </source>
</evidence>
<evidence type="ECO:0000256" key="10">
    <source>
        <dbReference type="ARBA" id="ARBA00022840"/>
    </source>
</evidence>
<dbReference type="SUPFAM" id="SSF55781">
    <property type="entry name" value="GAF domain-like"/>
    <property type="match status" value="1"/>
</dbReference>
<keyword evidence="19" id="KW-1185">Reference proteome</keyword>
<keyword evidence="4" id="KW-0808">Transferase</keyword>
<evidence type="ECO:0000256" key="3">
    <source>
        <dbReference type="ARBA" id="ARBA00009842"/>
    </source>
</evidence>
<keyword evidence="10" id="KW-0067">ATP-binding</keyword>
<evidence type="ECO:0000256" key="8">
    <source>
        <dbReference type="ARBA" id="ARBA00022745"/>
    </source>
</evidence>
<evidence type="ECO:0000256" key="4">
    <source>
        <dbReference type="ARBA" id="ARBA00022679"/>
    </source>
</evidence>
<keyword evidence="9" id="KW-0256">Endoplasmic reticulum</keyword>
<evidence type="ECO:0000256" key="1">
    <source>
        <dbReference type="ARBA" id="ARBA00001935"/>
    </source>
</evidence>
<dbReference type="GO" id="GO:0038199">
    <property type="term" value="F:ethylene receptor activity"/>
    <property type="evidence" value="ECO:0007669"/>
    <property type="project" value="TreeGrafter"/>
</dbReference>
<feature type="transmembrane region" description="Helical" evidence="16">
    <location>
        <begin position="61"/>
        <end position="81"/>
    </location>
</feature>
<dbReference type="Pfam" id="PF25487">
    <property type="entry name" value="ETR1_N"/>
    <property type="match status" value="1"/>
</dbReference>
<dbReference type="InterPro" id="IPR003018">
    <property type="entry name" value="GAF"/>
</dbReference>
<keyword evidence="8" id="KW-0936">Ethylene signaling pathway</keyword>
<evidence type="ECO:0000256" key="9">
    <source>
        <dbReference type="ARBA" id="ARBA00022824"/>
    </source>
</evidence>
<dbReference type="RefSeq" id="WP_264319674.1">
    <property type="nucleotide sequence ID" value="NZ_JADEXN010000008.1"/>
</dbReference>
<dbReference type="InterPro" id="IPR058544">
    <property type="entry name" value="ETR1_N"/>
</dbReference>
<evidence type="ECO:0000256" key="14">
    <source>
        <dbReference type="ARBA" id="ARBA00023136"/>
    </source>
</evidence>
<dbReference type="Gene3D" id="3.30.450.40">
    <property type="match status" value="1"/>
</dbReference>
<gene>
    <name evidence="18" type="ORF">IQ235_01200</name>
</gene>
<organism evidence="18 19">
    <name type="scientific">Zarconia navalis LEGE 11467</name>
    <dbReference type="NCBI Taxonomy" id="1828826"/>
    <lineage>
        <taxon>Bacteria</taxon>
        <taxon>Bacillati</taxon>
        <taxon>Cyanobacteriota</taxon>
        <taxon>Cyanophyceae</taxon>
        <taxon>Oscillatoriophycideae</taxon>
        <taxon>Oscillatoriales</taxon>
        <taxon>Oscillatoriales incertae sedis</taxon>
        <taxon>Zarconia</taxon>
        <taxon>Zarconia navalis</taxon>
    </lineage>
</organism>
<keyword evidence="7" id="KW-0547">Nucleotide-binding</keyword>
<evidence type="ECO:0000313" key="19">
    <source>
        <dbReference type="Proteomes" id="UP000621799"/>
    </source>
</evidence>
<dbReference type="Pfam" id="PF01590">
    <property type="entry name" value="GAF"/>
    <property type="match status" value="1"/>
</dbReference>
<evidence type="ECO:0000259" key="17">
    <source>
        <dbReference type="PROSITE" id="PS50046"/>
    </source>
</evidence>
<keyword evidence="13" id="KW-0902">Two-component regulatory system</keyword>
<comment type="subcellular location">
    <subcellularLocation>
        <location evidence="2">Endoplasmic reticulum membrane</location>
        <topology evidence="2">Multi-pass membrane protein</topology>
    </subcellularLocation>
</comment>
<comment type="caution">
    <text evidence="18">The sequence shown here is derived from an EMBL/GenBank/DDBJ whole genome shotgun (WGS) entry which is preliminary data.</text>
</comment>
<evidence type="ECO:0000256" key="6">
    <source>
        <dbReference type="ARBA" id="ARBA00022723"/>
    </source>
</evidence>
<dbReference type="AlphaFoldDB" id="A0A928Z5K7"/>
<keyword evidence="12" id="KW-0186">Copper</keyword>
<keyword evidence="14 16" id="KW-0472">Membrane</keyword>
<comment type="similarity">
    <text evidence="3">Belongs to the ethylene receptor family.</text>
</comment>
<feature type="coiled-coil region" evidence="15">
    <location>
        <begin position="146"/>
        <end position="187"/>
    </location>
</feature>
<keyword evidence="6" id="KW-0479">Metal-binding</keyword>
<evidence type="ECO:0000313" key="18">
    <source>
        <dbReference type="EMBL" id="MBE9039412.1"/>
    </source>
</evidence>
<evidence type="ECO:0000256" key="16">
    <source>
        <dbReference type="SAM" id="Phobius"/>
    </source>
</evidence>
<keyword evidence="11 16" id="KW-1133">Transmembrane helix</keyword>
<dbReference type="InterPro" id="IPR029016">
    <property type="entry name" value="GAF-like_dom_sf"/>
</dbReference>
<evidence type="ECO:0000256" key="15">
    <source>
        <dbReference type="SAM" id="Coils"/>
    </source>
</evidence>
<dbReference type="Proteomes" id="UP000621799">
    <property type="component" value="Unassembled WGS sequence"/>
</dbReference>
<dbReference type="GO" id="GO:0005524">
    <property type="term" value="F:ATP binding"/>
    <property type="evidence" value="ECO:0007669"/>
    <property type="project" value="UniProtKB-KW"/>
</dbReference>
<keyword evidence="15" id="KW-0175">Coiled coil</keyword>
<dbReference type="InterPro" id="IPR016132">
    <property type="entry name" value="Phyto_chromo_attachment"/>
</dbReference>
<dbReference type="PROSITE" id="PS50046">
    <property type="entry name" value="PHYTOCHROME_2"/>
    <property type="match status" value="1"/>
</dbReference>
<evidence type="ECO:0000256" key="7">
    <source>
        <dbReference type="ARBA" id="ARBA00022741"/>
    </source>
</evidence>
<reference evidence="18" key="1">
    <citation type="submission" date="2020-10" db="EMBL/GenBank/DDBJ databases">
        <authorList>
            <person name="Castelo-Branco R."/>
            <person name="Eusebio N."/>
            <person name="Adriana R."/>
            <person name="Vieira A."/>
            <person name="Brugerolle De Fraissinette N."/>
            <person name="Rezende De Castro R."/>
            <person name="Schneider M.P."/>
            <person name="Vasconcelos V."/>
            <person name="Leao P.N."/>
        </authorList>
    </citation>
    <scope>NUCLEOTIDE SEQUENCE</scope>
    <source>
        <strain evidence="18">LEGE 11467</strain>
    </source>
</reference>
<feature type="transmembrane region" description="Helical" evidence="16">
    <location>
        <begin position="36"/>
        <end position="54"/>
    </location>
</feature>
<dbReference type="GO" id="GO:0004672">
    <property type="term" value="F:protein kinase activity"/>
    <property type="evidence" value="ECO:0007669"/>
    <property type="project" value="UniProtKB-ARBA"/>
</dbReference>
<dbReference type="EMBL" id="JADEXN010000008">
    <property type="protein sequence ID" value="MBE9039412.1"/>
    <property type="molecule type" value="Genomic_DNA"/>
</dbReference>
<evidence type="ECO:0000256" key="11">
    <source>
        <dbReference type="ARBA" id="ARBA00022989"/>
    </source>
</evidence>
<feature type="non-terminal residue" evidence="18">
    <location>
        <position position="289"/>
    </location>
</feature>
<name>A0A928Z5K7_9CYAN</name>
<evidence type="ECO:0000256" key="5">
    <source>
        <dbReference type="ARBA" id="ARBA00022692"/>
    </source>
</evidence>
<proteinExistence type="inferred from homology"/>